<dbReference type="SUPFAM" id="SSF53335">
    <property type="entry name" value="S-adenosyl-L-methionine-dependent methyltransferases"/>
    <property type="match status" value="1"/>
</dbReference>
<sequence length="216" mass="24895">MDEPDCHPLKLENTYRQFKKINGLLSQWRSIYQKELRPYLQAAGHARLLDIGFGGGDIPLKLATWAAGDKLDLHITAVDTDKRAFDFVSKQSHPDNISFLNCSAEKLAGEGKKYDFVISNHLVHHLSKEQLRTSLSEARELSTHKVIFNDIRRSDLAYLLFSLLTRPLFQDSFIIRDGLTSIERSYTLTELKQTVPKGWQVRKLFPFRLLLTYHHA</sequence>
<dbReference type="AlphaFoldDB" id="A0A521CN34"/>
<dbReference type="Gene3D" id="3.40.50.150">
    <property type="entry name" value="Vaccinia Virus protein VP39"/>
    <property type="match status" value="1"/>
</dbReference>
<dbReference type="RefSeq" id="WP_246068316.1">
    <property type="nucleotide sequence ID" value="NZ_FXTH01000006.1"/>
</dbReference>
<keyword evidence="3" id="KW-1185">Reference proteome</keyword>
<dbReference type="NCBIfam" id="NF004851">
    <property type="entry name" value="PRK06202.1"/>
    <property type="match status" value="1"/>
</dbReference>
<feature type="domain" description="Methyltransferase" evidence="1">
    <location>
        <begin position="49"/>
        <end position="140"/>
    </location>
</feature>
<dbReference type="CDD" id="cd02440">
    <property type="entry name" value="AdoMet_MTases"/>
    <property type="match status" value="1"/>
</dbReference>
<protein>
    <submittedName>
        <fullName evidence="2">2-polyprenyl-3-methyl-5-hydroxy-6-metoxy-1,4-benzoquinol methylase</fullName>
    </submittedName>
</protein>
<evidence type="ECO:0000313" key="2">
    <source>
        <dbReference type="EMBL" id="SMO60853.1"/>
    </source>
</evidence>
<dbReference type="InterPro" id="IPR029063">
    <property type="entry name" value="SAM-dependent_MTases_sf"/>
</dbReference>
<dbReference type="GO" id="GO:0032259">
    <property type="term" value="P:methylation"/>
    <property type="evidence" value="ECO:0007669"/>
    <property type="project" value="UniProtKB-KW"/>
</dbReference>
<evidence type="ECO:0000313" key="3">
    <source>
        <dbReference type="Proteomes" id="UP000317593"/>
    </source>
</evidence>
<organism evidence="2 3">
    <name type="scientific">Fodinibius sediminis</name>
    <dbReference type="NCBI Taxonomy" id="1214077"/>
    <lineage>
        <taxon>Bacteria</taxon>
        <taxon>Pseudomonadati</taxon>
        <taxon>Balneolota</taxon>
        <taxon>Balneolia</taxon>
        <taxon>Balneolales</taxon>
        <taxon>Balneolaceae</taxon>
        <taxon>Fodinibius</taxon>
    </lineage>
</organism>
<gene>
    <name evidence="2" type="ORF">SAMN06265218_106247</name>
</gene>
<accession>A0A521CN34</accession>
<dbReference type="InterPro" id="IPR041698">
    <property type="entry name" value="Methyltransf_25"/>
</dbReference>
<proteinExistence type="predicted"/>
<dbReference type="EMBL" id="FXTH01000006">
    <property type="protein sequence ID" value="SMO60853.1"/>
    <property type="molecule type" value="Genomic_DNA"/>
</dbReference>
<dbReference type="GO" id="GO:0008168">
    <property type="term" value="F:methyltransferase activity"/>
    <property type="evidence" value="ECO:0007669"/>
    <property type="project" value="UniProtKB-KW"/>
</dbReference>
<keyword evidence="2" id="KW-0808">Transferase</keyword>
<keyword evidence="2" id="KW-0489">Methyltransferase</keyword>
<evidence type="ECO:0000259" key="1">
    <source>
        <dbReference type="Pfam" id="PF13649"/>
    </source>
</evidence>
<dbReference type="Pfam" id="PF13649">
    <property type="entry name" value="Methyltransf_25"/>
    <property type="match status" value="1"/>
</dbReference>
<dbReference type="Proteomes" id="UP000317593">
    <property type="component" value="Unassembled WGS sequence"/>
</dbReference>
<name>A0A521CN34_9BACT</name>
<reference evidence="2 3" key="1">
    <citation type="submission" date="2017-05" db="EMBL/GenBank/DDBJ databases">
        <authorList>
            <person name="Varghese N."/>
            <person name="Submissions S."/>
        </authorList>
    </citation>
    <scope>NUCLEOTIDE SEQUENCE [LARGE SCALE GENOMIC DNA]</scope>
    <source>
        <strain evidence="2 3">DSM 21194</strain>
    </source>
</reference>